<accession>A0ABN0HJI3</accession>
<dbReference type="Proteomes" id="UP000017668">
    <property type="component" value="Unassembled WGS sequence"/>
</dbReference>
<keyword evidence="2" id="KW-1185">Reference proteome</keyword>
<name>A0ABN0HJI3_RHILU</name>
<protein>
    <submittedName>
        <fullName evidence="1">P-type DNA transfer ATPase VirB11</fullName>
    </submittedName>
</protein>
<gene>
    <name evidence="1" type="ORF">C241_15793</name>
</gene>
<evidence type="ECO:0000313" key="2">
    <source>
        <dbReference type="Proteomes" id="UP000017668"/>
    </source>
</evidence>
<proteinExistence type="predicted"/>
<evidence type="ECO:0000313" key="1">
    <source>
        <dbReference type="EMBL" id="EKJ94774.1"/>
    </source>
</evidence>
<organism evidence="1 2">
    <name type="scientific">Bradyrhizobium lupini HPC(L)</name>
    <dbReference type="NCBI Taxonomy" id="1229491"/>
    <lineage>
        <taxon>Bacteria</taxon>
        <taxon>Pseudomonadati</taxon>
        <taxon>Pseudomonadota</taxon>
        <taxon>Alphaproteobacteria</taxon>
        <taxon>Hyphomicrobiales</taxon>
        <taxon>Nitrobacteraceae</taxon>
        <taxon>Bradyrhizobium</taxon>
    </lineage>
</organism>
<sequence>MQAGLSGGFSKADLMSYIRSVIPIVVQLRKVGGQRGISEIAFSKDIE</sequence>
<comment type="caution">
    <text evidence="1">The sequence shown here is derived from an EMBL/GenBank/DDBJ whole genome shotgun (WGS) entry which is preliminary data.</text>
</comment>
<reference evidence="1 2" key="1">
    <citation type="journal article" date="2013" name="Genome Announc.">
        <title>Genome Sequence of Rhizobium lupini HPC(L) Isolated from Saline Desert Soil, Kutch (Gujarat).</title>
        <authorList>
            <person name="Agarwal L."/>
            <person name="Purohit H.J."/>
        </authorList>
    </citation>
    <scope>NUCLEOTIDE SEQUENCE [LARGE SCALE GENOMIC DNA]</scope>
    <source>
        <strain evidence="2">HPC(L)</strain>
    </source>
</reference>
<dbReference type="EMBL" id="AMQQ01000023">
    <property type="protein sequence ID" value="EKJ94774.1"/>
    <property type="molecule type" value="Genomic_DNA"/>
</dbReference>